<feature type="domain" description="Acyl-CoA dehydrogenase C-terminal" evidence="2">
    <location>
        <begin position="232"/>
        <end position="350"/>
    </location>
</feature>
<organism evidence="3">
    <name type="scientific">Streptomyces sp. NBC_00003</name>
    <dbReference type="NCBI Taxonomy" id="2903608"/>
    <lineage>
        <taxon>Bacteria</taxon>
        <taxon>Bacillati</taxon>
        <taxon>Actinomycetota</taxon>
        <taxon>Actinomycetes</taxon>
        <taxon>Kitasatosporales</taxon>
        <taxon>Streptomycetaceae</taxon>
        <taxon>Streptomyces</taxon>
    </lineage>
</organism>
<sequence length="372" mass="39952">MTSAELQDAARAARDLAARHAPAAESARALDPDVARALVSAGFARHFVPHRWGGRDGGHLDVIRAVATVGEGCASAAWCASVIAYGGRMATFLPEEGQREVWSGTPDTVVASALQPTGRAVDEDGGWRVSGRWSYVSAVLHSDWVLLVAPTVPVADAPADETPGHRRFFAIRRDELTVEDTWRTTGMRGTGSHTVIAEAVFVPRHRSFSATALEGSTDPARSSLPLKTVAGLTFAPPLLGAARSVLRRLADSVPGHDAEPSPATLEFVRAAGDIHLAAETVQRVARDVDADNDRARWAPWAPWDCVRAVELGLEAVGRLMRLGGSRSFSEDDPVQRAWRDIHTGASHVRLRPELAALDCLPVLKEASVRDHH</sequence>
<dbReference type="Gene3D" id="1.20.140.10">
    <property type="entry name" value="Butyryl-CoA Dehydrogenase, subunit A, domain 3"/>
    <property type="match status" value="1"/>
</dbReference>
<dbReference type="Gene3D" id="2.40.110.10">
    <property type="entry name" value="Butyryl-CoA Dehydrogenase, subunit A, domain 2"/>
    <property type="match status" value="1"/>
</dbReference>
<reference evidence="3" key="1">
    <citation type="submission" date="2022-10" db="EMBL/GenBank/DDBJ databases">
        <title>The complete genomes of actinobacterial strains from the NBC collection.</title>
        <authorList>
            <person name="Joergensen T.S."/>
            <person name="Alvarez Arevalo M."/>
            <person name="Sterndorff E.B."/>
            <person name="Faurdal D."/>
            <person name="Vuksanovic O."/>
            <person name="Mourched A.-S."/>
            <person name="Charusanti P."/>
            <person name="Shaw S."/>
            <person name="Blin K."/>
            <person name="Weber T."/>
        </authorList>
    </citation>
    <scope>NUCLEOTIDE SEQUENCE</scope>
    <source>
        <strain evidence="3">NBC_00003</strain>
    </source>
</reference>
<dbReference type="InterPro" id="IPR046373">
    <property type="entry name" value="Acyl-CoA_Oxase/DH_mid-dom_sf"/>
</dbReference>
<dbReference type="InterPro" id="IPR013107">
    <property type="entry name" value="Acyl-CoA_DH_C"/>
</dbReference>
<dbReference type="InterPro" id="IPR036250">
    <property type="entry name" value="AcylCo_DH-like_C"/>
</dbReference>
<dbReference type="GO" id="GO:0016787">
    <property type="term" value="F:hydrolase activity"/>
    <property type="evidence" value="ECO:0007669"/>
    <property type="project" value="UniProtKB-KW"/>
</dbReference>
<dbReference type="GO" id="GO:0005737">
    <property type="term" value="C:cytoplasm"/>
    <property type="evidence" value="ECO:0007669"/>
    <property type="project" value="TreeGrafter"/>
</dbReference>
<name>A0AAU2UYV8_9ACTN</name>
<dbReference type="EMBL" id="CP108318">
    <property type="protein sequence ID" value="WTW60317.1"/>
    <property type="molecule type" value="Genomic_DNA"/>
</dbReference>
<evidence type="ECO:0000313" key="3">
    <source>
        <dbReference type="EMBL" id="WTW60317.1"/>
    </source>
</evidence>
<evidence type="ECO:0000256" key="1">
    <source>
        <dbReference type="ARBA" id="ARBA00023002"/>
    </source>
</evidence>
<keyword evidence="1" id="KW-0560">Oxidoreductase</keyword>
<dbReference type="AlphaFoldDB" id="A0AAU2UYV8"/>
<proteinExistence type="predicted"/>
<keyword evidence="3" id="KW-0378">Hydrolase</keyword>
<dbReference type="GO" id="GO:0033539">
    <property type="term" value="P:fatty acid beta-oxidation using acyl-CoA dehydrogenase"/>
    <property type="evidence" value="ECO:0007669"/>
    <property type="project" value="TreeGrafter"/>
</dbReference>
<dbReference type="GO" id="GO:0050660">
    <property type="term" value="F:flavin adenine dinucleotide binding"/>
    <property type="evidence" value="ECO:0007669"/>
    <property type="project" value="InterPro"/>
</dbReference>
<evidence type="ECO:0000259" key="2">
    <source>
        <dbReference type="Pfam" id="PF08028"/>
    </source>
</evidence>
<dbReference type="GO" id="GO:0016712">
    <property type="term" value="F:oxidoreductase activity, acting on paired donors, with incorporation or reduction of molecular oxygen, reduced flavin or flavoprotein as one donor, and incorporation of one atom of oxygen"/>
    <property type="evidence" value="ECO:0007669"/>
    <property type="project" value="TreeGrafter"/>
</dbReference>
<dbReference type="GO" id="GO:0003995">
    <property type="term" value="F:acyl-CoA dehydrogenase activity"/>
    <property type="evidence" value="ECO:0007669"/>
    <property type="project" value="TreeGrafter"/>
</dbReference>
<dbReference type="InterPro" id="IPR050741">
    <property type="entry name" value="Acyl-CoA_dehydrogenase"/>
</dbReference>
<accession>A0AAU2UYV8</accession>
<dbReference type="PANTHER" id="PTHR48083">
    <property type="entry name" value="MEDIUM-CHAIN SPECIFIC ACYL-COA DEHYDROGENASE, MITOCHONDRIAL-RELATED"/>
    <property type="match status" value="1"/>
</dbReference>
<dbReference type="InterPro" id="IPR009100">
    <property type="entry name" value="AcylCoA_DH/oxidase_NM_dom_sf"/>
</dbReference>
<dbReference type="SUPFAM" id="SSF56645">
    <property type="entry name" value="Acyl-CoA dehydrogenase NM domain-like"/>
    <property type="match status" value="1"/>
</dbReference>
<protein>
    <submittedName>
        <fullName evidence="3">Hydrolase</fullName>
    </submittedName>
</protein>
<dbReference type="SUPFAM" id="SSF47203">
    <property type="entry name" value="Acyl-CoA dehydrogenase C-terminal domain-like"/>
    <property type="match status" value="1"/>
</dbReference>
<dbReference type="Gene3D" id="1.10.540.10">
    <property type="entry name" value="Acyl-CoA dehydrogenase/oxidase, N-terminal domain"/>
    <property type="match status" value="1"/>
</dbReference>
<dbReference type="Pfam" id="PF08028">
    <property type="entry name" value="Acyl-CoA_dh_2"/>
    <property type="match status" value="1"/>
</dbReference>
<dbReference type="PIRSF" id="PIRSF016578">
    <property type="entry name" value="HsaA"/>
    <property type="match status" value="1"/>
</dbReference>
<gene>
    <name evidence="3" type="ORF">OG549_06515</name>
</gene>
<dbReference type="PANTHER" id="PTHR48083:SF19">
    <property type="entry name" value="FLAVIN-DEPENDENT MONOOXYGENASE, OXYGENASE SUBUNIT HSAA"/>
    <property type="match status" value="1"/>
</dbReference>
<dbReference type="InterPro" id="IPR037069">
    <property type="entry name" value="AcylCoA_DH/ox_N_sf"/>
</dbReference>